<sequence>MTEPQKPTTDGDDIPLATAFYLAGGRYGTHSRPHTPASQFHMEKPRIIDIPPIAMGPNRTGSQRKRRHGAESASVTSESPAATVDGLAPLRTIERPRQAVYEDAFQEQADSTLSLLATANGRTVIDASSPPPIPFARANQPSRHPRSWSPPPLALDEYEPVDDQEAPGTKAYWDRGKCRDLDFA</sequence>
<organism evidence="2 3">
    <name type="scientific">Staphylotrichum longicolle</name>
    <dbReference type="NCBI Taxonomy" id="669026"/>
    <lineage>
        <taxon>Eukaryota</taxon>
        <taxon>Fungi</taxon>
        <taxon>Dikarya</taxon>
        <taxon>Ascomycota</taxon>
        <taxon>Pezizomycotina</taxon>
        <taxon>Sordariomycetes</taxon>
        <taxon>Sordariomycetidae</taxon>
        <taxon>Sordariales</taxon>
        <taxon>Chaetomiaceae</taxon>
        <taxon>Staphylotrichum</taxon>
    </lineage>
</organism>
<feature type="region of interest" description="Disordered" evidence="1">
    <location>
        <begin position="48"/>
        <end position="90"/>
    </location>
</feature>
<keyword evidence="3" id="KW-1185">Reference proteome</keyword>
<feature type="compositionally biased region" description="Basic and acidic residues" evidence="1">
    <location>
        <begin position="172"/>
        <end position="184"/>
    </location>
</feature>
<evidence type="ECO:0000313" key="3">
    <source>
        <dbReference type="Proteomes" id="UP001197093"/>
    </source>
</evidence>
<dbReference type="AlphaFoldDB" id="A0AAD4F2Z0"/>
<protein>
    <submittedName>
        <fullName evidence="2">Uncharacterized protein</fullName>
    </submittedName>
</protein>
<dbReference type="Proteomes" id="UP001197093">
    <property type="component" value="Unassembled WGS sequence"/>
</dbReference>
<evidence type="ECO:0000256" key="1">
    <source>
        <dbReference type="SAM" id="MobiDB-lite"/>
    </source>
</evidence>
<evidence type="ECO:0000313" key="2">
    <source>
        <dbReference type="EMBL" id="KAG7291864.1"/>
    </source>
</evidence>
<dbReference type="EMBL" id="JAHCVI010000001">
    <property type="protein sequence ID" value="KAG7291864.1"/>
    <property type="molecule type" value="Genomic_DNA"/>
</dbReference>
<reference evidence="2" key="1">
    <citation type="submission" date="2023-02" db="EMBL/GenBank/DDBJ databases">
        <authorList>
            <person name="Palmer J.M."/>
        </authorList>
    </citation>
    <scope>NUCLEOTIDE SEQUENCE</scope>
    <source>
        <strain evidence="2">FW57</strain>
    </source>
</reference>
<feature type="compositionally biased region" description="Acidic residues" evidence="1">
    <location>
        <begin position="156"/>
        <end position="165"/>
    </location>
</feature>
<name>A0AAD4F2Z0_9PEZI</name>
<feature type="region of interest" description="Disordered" evidence="1">
    <location>
        <begin position="123"/>
        <end position="184"/>
    </location>
</feature>
<gene>
    <name evidence="2" type="ORF">NEMBOFW57_001886</name>
</gene>
<proteinExistence type="predicted"/>
<comment type="caution">
    <text evidence="2">The sequence shown here is derived from an EMBL/GenBank/DDBJ whole genome shotgun (WGS) entry which is preliminary data.</text>
</comment>
<accession>A0AAD4F2Z0</accession>